<evidence type="ECO:0000313" key="4">
    <source>
        <dbReference type="Proteomes" id="UP000814353"/>
    </source>
</evidence>
<protein>
    <submittedName>
        <fullName evidence="1">Uncharacterized protein</fullName>
    </submittedName>
</protein>
<reference evidence="2 4" key="1">
    <citation type="submission" date="2020-05" db="EMBL/GenBank/DDBJ databases">
        <title>Comparative genomic analysis of denitrifying bacteria from Halomonas genus.</title>
        <authorList>
            <person name="Wang L."/>
            <person name="Shao Z."/>
        </authorList>
    </citation>
    <scope>NUCLEOTIDE SEQUENCE [LARGE SCALE GENOMIC DNA]</scope>
    <source>
        <strain evidence="2 4">DSM 17331</strain>
    </source>
</reference>
<organism evidence="1 3">
    <name type="scientific">Billgrantia kenyensis</name>
    <dbReference type="NCBI Taxonomy" id="321266"/>
    <lineage>
        <taxon>Bacteria</taxon>
        <taxon>Pseudomonadati</taxon>
        <taxon>Pseudomonadota</taxon>
        <taxon>Gammaproteobacteria</taxon>
        <taxon>Oceanospirillales</taxon>
        <taxon>Halomonadaceae</taxon>
        <taxon>Billgrantia</taxon>
    </lineage>
</organism>
<reference evidence="1 3" key="2">
    <citation type="submission" date="2020-07" db="EMBL/GenBank/DDBJ databases">
        <title>Identification of Halomonas strains.</title>
        <authorList>
            <person name="Xiao Z."/>
            <person name="Shen J."/>
        </authorList>
    </citation>
    <scope>NUCLEOTIDE SEQUENCE [LARGE SCALE GENOMIC DNA]</scope>
    <source>
        <strain evidence="1 3">DSM 17331</strain>
    </source>
</reference>
<dbReference type="AlphaFoldDB" id="A0A7V9W3A9"/>
<evidence type="ECO:0000313" key="2">
    <source>
        <dbReference type="EMBL" id="MCG6663159.1"/>
    </source>
</evidence>
<comment type="caution">
    <text evidence="1">The sequence shown here is derived from an EMBL/GenBank/DDBJ whole genome shotgun (WGS) entry which is preliminary data.</text>
</comment>
<sequence length="82" mass="9161">MNDVPNGVTVMYFPESGMTPHYTLEQVERVSFDRLEIDGDTARIVGSLEGALMHVASMTSDPDPSDTIELSVRFDVEARREE</sequence>
<accession>A0A7V9W3A9</accession>
<name>A0A7V9W3A9_9GAMM</name>
<evidence type="ECO:0000313" key="1">
    <source>
        <dbReference type="EMBL" id="MBA2780185.1"/>
    </source>
</evidence>
<dbReference type="RefSeq" id="WP_181515658.1">
    <property type="nucleotide sequence ID" value="NZ_JABFUB010000017.1"/>
</dbReference>
<dbReference type="Proteomes" id="UP000814353">
    <property type="component" value="Unassembled WGS sequence"/>
</dbReference>
<keyword evidence="4" id="KW-1185">Reference proteome</keyword>
<dbReference type="Proteomes" id="UP000518091">
    <property type="component" value="Unassembled WGS sequence"/>
</dbReference>
<proteinExistence type="predicted"/>
<evidence type="ECO:0000313" key="3">
    <source>
        <dbReference type="Proteomes" id="UP000518091"/>
    </source>
</evidence>
<dbReference type="EMBL" id="JACEFT010000021">
    <property type="protein sequence ID" value="MBA2780185.1"/>
    <property type="molecule type" value="Genomic_DNA"/>
</dbReference>
<dbReference type="EMBL" id="JABFUB010000017">
    <property type="protein sequence ID" value="MCG6663159.1"/>
    <property type="molecule type" value="Genomic_DNA"/>
</dbReference>
<gene>
    <name evidence="1" type="ORF">H1D44_14935</name>
    <name evidence="2" type="ORF">HOP48_16615</name>
</gene>